<dbReference type="EMBL" id="JAANQT010001010">
    <property type="protein sequence ID" value="KAG1307080.1"/>
    <property type="molecule type" value="Genomic_DNA"/>
</dbReference>
<dbReference type="PANTHER" id="PTHR18444:SF9">
    <property type="entry name" value="UPF0538 PROTEIN C2ORF76"/>
    <property type="match status" value="1"/>
</dbReference>
<dbReference type="Proteomes" id="UP000716291">
    <property type="component" value="Unassembled WGS sequence"/>
</dbReference>
<comment type="caution">
    <text evidence="2">The sequence shown here is derived from an EMBL/GenBank/DDBJ whole genome shotgun (WGS) entry which is preliminary data.</text>
</comment>
<evidence type="ECO:0000313" key="3">
    <source>
        <dbReference type="Proteomes" id="UP000716291"/>
    </source>
</evidence>
<dbReference type="InterPro" id="IPR018794">
    <property type="entry name" value="UPF0538"/>
</dbReference>
<dbReference type="PANTHER" id="PTHR18444">
    <property type="entry name" value="UPF0538 FAMILY MEMBER"/>
    <property type="match status" value="1"/>
</dbReference>
<evidence type="ECO:0000313" key="2">
    <source>
        <dbReference type="EMBL" id="KAG1307080.1"/>
    </source>
</evidence>
<dbReference type="AlphaFoldDB" id="A0A9P7BRU8"/>
<dbReference type="OrthoDB" id="937at2759"/>
<accession>A0A9P7BRU8</accession>
<keyword evidence="3" id="KW-1185">Reference proteome</keyword>
<name>A0A9P7BRU8_RHIOR</name>
<gene>
    <name evidence="2" type="ORF">G6F64_007092</name>
</gene>
<protein>
    <submittedName>
        <fullName evidence="2">Uncharacterized protein</fullName>
    </submittedName>
</protein>
<sequence length="144" mass="16580">MSDENLTNLAKPSSDATITVRCIKNFEYRTCKNLVLQHVNLETSTVGDLKKLVLEKIHTQPGWKPYLNVKFDTLKVYTVAHGHKTMNLIINIEDDDKLILSDDSAVLAWQGIENETELSFFHMEDYQQFKNHPDTIKCPNTEEL</sequence>
<proteinExistence type="inferred from homology"/>
<evidence type="ECO:0000256" key="1">
    <source>
        <dbReference type="ARBA" id="ARBA00007176"/>
    </source>
</evidence>
<dbReference type="Pfam" id="PF10209">
    <property type="entry name" value="DUF2340"/>
    <property type="match status" value="1"/>
</dbReference>
<reference evidence="2" key="1">
    <citation type="journal article" date="2020" name="Microb. Genom.">
        <title>Genetic diversity of clinical and environmental Mucorales isolates obtained from an investigation of mucormycosis cases among solid organ transplant recipients.</title>
        <authorList>
            <person name="Nguyen M.H."/>
            <person name="Kaul D."/>
            <person name="Muto C."/>
            <person name="Cheng S.J."/>
            <person name="Richter R.A."/>
            <person name="Bruno V.M."/>
            <person name="Liu G."/>
            <person name="Beyhan S."/>
            <person name="Sundermann A.J."/>
            <person name="Mounaud S."/>
            <person name="Pasculle A.W."/>
            <person name="Nierman W.C."/>
            <person name="Driscoll E."/>
            <person name="Cumbie R."/>
            <person name="Clancy C.J."/>
            <person name="Dupont C.L."/>
        </authorList>
    </citation>
    <scope>NUCLEOTIDE SEQUENCE</scope>
    <source>
        <strain evidence="2">GL11</strain>
    </source>
</reference>
<organism evidence="2 3">
    <name type="scientific">Rhizopus oryzae</name>
    <name type="common">Mucormycosis agent</name>
    <name type="synonym">Rhizopus arrhizus var. delemar</name>
    <dbReference type="NCBI Taxonomy" id="64495"/>
    <lineage>
        <taxon>Eukaryota</taxon>
        <taxon>Fungi</taxon>
        <taxon>Fungi incertae sedis</taxon>
        <taxon>Mucoromycota</taxon>
        <taxon>Mucoromycotina</taxon>
        <taxon>Mucoromycetes</taxon>
        <taxon>Mucorales</taxon>
        <taxon>Mucorineae</taxon>
        <taxon>Rhizopodaceae</taxon>
        <taxon>Rhizopus</taxon>
    </lineage>
</organism>
<comment type="similarity">
    <text evidence="1">Belongs to the UPF0538 family.</text>
</comment>